<dbReference type="SUPFAM" id="SSF55961">
    <property type="entry name" value="Bet v1-like"/>
    <property type="match status" value="1"/>
</dbReference>
<dbReference type="EMBL" id="JXTB01000327">
    <property type="protein sequence ID" value="PON45562.1"/>
    <property type="molecule type" value="Genomic_DNA"/>
</dbReference>
<keyword evidence="4" id="KW-1185">Reference proteome</keyword>
<dbReference type="OrthoDB" id="1072116at2759"/>
<evidence type="ECO:0000256" key="1">
    <source>
        <dbReference type="ARBA" id="ARBA00038242"/>
    </source>
</evidence>
<evidence type="ECO:0000313" key="4">
    <source>
        <dbReference type="Proteomes" id="UP000237105"/>
    </source>
</evidence>
<protein>
    <submittedName>
        <fullName evidence="3">Major latex protein domain containing protein</fullName>
    </submittedName>
</protein>
<dbReference type="InterPro" id="IPR052006">
    <property type="entry name" value="MLP-like"/>
</dbReference>
<organism evidence="3 4">
    <name type="scientific">Parasponia andersonii</name>
    <name type="common">Sponia andersonii</name>
    <dbReference type="NCBI Taxonomy" id="3476"/>
    <lineage>
        <taxon>Eukaryota</taxon>
        <taxon>Viridiplantae</taxon>
        <taxon>Streptophyta</taxon>
        <taxon>Embryophyta</taxon>
        <taxon>Tracheophyta</taxon>
        <taxon>Spermatophyta</taxon>
        <taxon>Magnoliopsida</taxon>
        <taxon>eudicotyledons</taxon>
        <taxon>Gunneridae</taxon>
        <taxon>Pentapetalae</taxon>
        <taxon>rosids</taxon>
        <taxon>fabids</taxon>
        <taxon>Rosales</taxon>
        <taxon>Cannabaceae</taxon>
        <taxon>Parasponia</taxon>
    </lineage>
</organism>
<evidence type="ECO:0000313" key="3">
    <source>
        <dbReference type="EMBL" id="PON45562.1"/>
    </source>
</evidence>
<proteinExistence type="inferred from homology"/>
<dbReference type="GO" id="GO:0006952">
    <property type="term" value="P:defense response"/>
    <property type="evidence" value="ECO:0007669"/>
    <property type="project" value="InterPro"/>
</dbReference>
<dbReference type="Gene3D" id="3.30.530.20">
    <property type="match status" value="1"/>
</dbReference>
<dbReference type="InterPro" id="IPR000916">
    <property type="entry name" value="Bet_v_I/MLP"/>
</dbReference>
<name>A0A2P5B9U6_PARAD</name>
<sequence length="116" mass="13090">MAQIAKIESVKVIKGDWESVGSIEEWDYVAGNSETLKEMVEEIDEKNMAISLKALDGEATKYYKNIKSTIQVCGIEQGCSLVKWTLQYKKLNEDIPAPTRCIQRPFNFLPGMSILT</sequence>
<gene>
    <name evidence="3" type="ORF">PanWU01x14_257830</name>
</gene>
<comment type="caution">
    <text evidence="3">The sequence shown here is derived from an EMBL/GenBank/DDBJ whole genome shotgun (WGS) entry which is preliminary data.</text>
</comment>
<dbReference type="Proteomes" id="UP000237105">
    <property type="component" value="Unassembled WGS sequence"/>
</dbReference>
<reference evidence="4" key="1">
    <citation type="submission" date="2016-06" db="EMBL/GenBank/DDBJ databases">
        <title>Parallel loss of symbiosis genes in relatives of nitrogen-fixing non-legume Parasponia.</title>
        <authorList>
            <person name="Van Velzen R."/>
            <person name="Holmer R."/>
            <person name="Bu F."/>
            <person name="Rutten L."/>
            <person name="Van Zeijl A."/>
            <person name="Liu W."/>
            <person name="Santuari L."/>
            <person name="Cao Q."/>
            <person name="Sharma T."/>
            <person name="Shen D."/>
            <person name="Roswanjaya Y."/>
            <person name="Wardhani T."/>
            <person name="Kalhor M.S."/>
            <person name="Jansen J."/>
            <person name="Van den Hoogen J."/>
            <person name="Gungor B."/>
            <person name="Hartog M."/>
            <person name="Hontelez J."/>
            <person name="Verver J."/>
            <person name="Yang W.-C."/>
            <person name="Schijlen E."/>
            <person name="Repin R."/>
            <person name="Schilthuizen M."/>
            <person name="Schranz E."/>
            <person name="Heidstra R."/>
            <person name="Miyata K."/>
            <person name="Fedorova E."/>
            <person name="Kohlen W."/>
            <person name="Bisseling T."/>
            <person name="Smit S."/>
            <person name="Geurts R."/>
        </authorList>
    </citation>
    <scope>NUCLEOTIDE SEQUENCE [LARGE SCALE GENOMIC DNA]</scope>
    <source>
        <strain evidence="4">cv. WU1-14</strain>
    </source>
</reference>
<feature type="domain" description="Bet v I/Major latex protein" evidence="2">
    <location>
        <begin position="2"/>
        <end position="114"/>
    </location>
</feature>
<dbReference type="PANTHER" id="PTHR31338:SF16">
    <property type="entry name" value="POLYKETIDE CYCLASE_DEHYDRASE AND LIPID TRANSPORT SUPERFAMILY PROTEIN"/>
    <property type="match status" value="1"/>
</dbReference>
<dbReference type="AlphaFoldDB" id="A0A2P5B9U6"/>
<evidence type="ECO:0000259" key="2">
    <source>
        <dbReference type="SMART" id="SM01037"/>
    </source>
</evidence>
<dbReference type="STRING" id="3476.A0A2P5B9U6"/>
<dbReference type="SMART" id="SM01037">
    <property type="entry name" value="Bet_v_1"/>
    <property type="match status" value="1"/>
</dbReference>
<comment type="similarity">
    <text evidence="1">Belongs to the MLP family.</text>
</comment>
<accession>A0A2P5B9U6</accession>
<dbReference type="PANTHER" id="PTHR31338">
    <property type="entry name" value="POLYKETIDE CYCLASE/DEHYDRASE AND LIPID TRANSPORT SUPERFAMILY PROTEIN"/>
    <property type="match status" value="1"/>
</dbReference>
<dbReference type="Pfam" id="PF00407">
    <property type="entry name" value="Bet_v_1"/>
    <property type="match status" value="1"/>
</dbReference>
<dbReference type="InterPro" id="IPR023393">
    <property type="entry name" value="START-like_dom_sf"/>
</dbReference>